<dbReference type="PANTHER" id="PTHR11138">
    <property type="entry name" value="METHIONYL-TRNA FORMYLTRANSFERASE"/>
    <property type="match status" value="1"/>
</dbReference>
<dbReference type="STRING" id="706587.Desti_0021"/>
<keyword evidence="2" id="KW-0808">Transferase</keyword>
<dbReference type="InterPro" id="IPR036477">
    <property type="entry name" value="Formyl_transf_N_sf"/>
</dbReference>
<dbReference type="GO" id="GO:0004479">
    <property type="term" value="F:methionyl-tRNA formyltransferase activity"/>
    <property type="evidence" value="ECO:0007669"/>
    <property type="project" value="TreeGrafter"/>
</dbReference>
<dbReference type="RefSeq" id="WP_014807932.1">
    <property type="nucleotide sequence ID" value="NC_018025.1"/>
</dbReference>
<name>I4BZN2_DESTA</name>
<accession>I4BZN2</accession>
<dbReference type="GO" id="GO:0005829">
    <property type="term" value="C:cytosol"/>
    <property type="evidence" value="ECO:0007669"/>
    <property type="project" value="TreeGrafter"/>
</dbReference>
<dbReference type="Gene3D" id="3.40.50.12230">
    <property type="match status" value="1"/>
</dbReference>
<dbReference type="eggNOG" id="COG0223">
    <property type="taxonomic scope" value="Bacteria"/>
</dbReference>
<keyword evidence="3" id="KW-1185">Reference proteome</keyword>
<dbReference type="OrthoDB" id="5405975at2"/>
<gene>
    <name evidence="2" type="ordered locus">Desti_0021</name>
</gene>
<dbReference type="PANTHER" id="PTHR11138:SF5">
    <property type="entry name" value="METHIONYL-TRNA FORMYLTRANSFERASE, MITOCHONDRIAL"/>
    <property type="match status" value="1"/>
</dbReference>
<organism evidence="2 3">
    <name type="scientific">Desulfomonile tiedjei (strain ATCC 49306 / DSM 6799 / DCB-1)</name>
    <dbReference type="NCBI Taxonomy" id="706587"/>
    <lineage>
        <taxon>Bacteria</taxon>
        <taxon>Pseudomonadati</taxon>
        <taxon>Thermodesulfobacteriota</taxon>
        <taxon>Desulfomonilia</taxon>
        <taxon>Desulfomonilales</taxon>
        <taxon>Desulfomonilaceae</taxon>
        <taxon>Desulfomonile</taxon>
    </lineage>
</organism>
<dbReference type="InterPro" id="IPR002376">
    <property type="entry name" value="Formyl_transf_N"/>
</dbReference>
<sequence>MDIVLFCNDSYFAYLLAEPIFYTFCKSIKAVVFSTKIKSSLPTIFKIYRQTYPRYFLYRATVDACNKMARLTGGNGISSLVRKNGLVSFNEGDINVSDTLSQFFPADLGVAINFDQKIGDSVLKSFKYGILNCHASKLPKDKGISPALWAFARGDDSIWFTIYKMTTGFDAGPIYKQVKVGIDRADTAFSIYERVCAQAGEELVKAIEDLRDGTAIFRPQSLDIRPNYFGWPDARHKTMMRASGRKFIKFSEILRALGPCKPRVPLSDLETMLDDGSRNRHLTSVR</sequence>
<dbReference type="Proteomes" id="UP000006055">
    <property type="component" value="Chromosome"/>
</dbReference>
<proteinExistence type="predicted"/>
<reference evidence="3" key="1">
    <citation type="submission" date="2012-06" db="EMBL/GenBank/DDBJ databases">
        <title>Complete sequence of chromosome of Desulfomonile tiedjei DSM 6799.</title>
        <authorList>
            <person name="Lucas S."/>
            <person name="Copeland A."/>
            <person name="Lapidus A."/>
            <person name="Glavina del Rio T."/>
            <person name="Dalin E."/>
            <person name="Tice H."/>
            <person name="Bruce D."/>
            <person name="Goodwin L."/>
            <person name="Pitluck S."/>
            <person name="Peters L."/>
            <person name="Ovchinnikova G."/>
            <person name="Zeytun A."/>
            <person name="Lu M."/>
            <person name="Kyrpides N."/>
            <person name="Mavromatis K."/>
            <person name="Ivanova N."/>
            <person name="Brettin T."/>
            <person name="Detter J.C."/>
            <person name="Han C."/>
            <person name="Larimer F."/>
            <person name="Land M."/>
            <person name="Hauser L."/>
            <person name="Markowitz V."/>
            <person name="Cheng J.-F."/>
            <person name="Hugenholtz P."/>
            <person name="Woyke T."/>
            <person name="Wu D."/>
            <person name="Spring S."/>
            <person name="Schroeder M."/>
            <person name="Brambilla E."/>
            <person name="Klenk H.-P."/>
            <person name="Eisen J.A."/>
        </authorList>
    </citation>
    <scope>NUCLEOTIDE SEQUENCE [LARGE SCALE GENOMIC DNA]</scope>
    <source>
        <strain evidence="3">ATCC 49306 / DSM 6799 / DCB-1</strain>
    </source>
</reference>
<evidence type="ECO:0000259" key="1">
    <source>
        <dbReference type="Pfam" id="PF00551"/>
    </source>
</evidence>
<feature type="domain" description="Formyl transferase N-terminal" evidence="1">
    <location>
        <begin position="90"/>
        <end position="207"/>
    </location>
</feature>
<dbReference type="SUPFAM" id="SSF53328">
    <property type="entry name" value="Formyltransferase"/>
    <property type="match status" value="1"/>
</dbReference>
<evidence type="ECO:0000313" key="2">
    <source>
        <dbReference type="EMBL" id="AFM22773.1"/>
    </source>
</evidence>
<evidence type="ECO:0000313" key="3">
    <source>
        <dbReference type="Proteomes" id="UP000006055"/>
    </source>
</evidence>
<dbReference type="EMBL" id="CP003360">
    <property type="protein sequence ID" value="AFM22773.1"/>
    <property type="molecule type" value="Genomic_DNA"/>
</dbReference>
<dbReference type="AlphaFoldDB" id="I4BZN2"/>
<protein>
    <submittedName>
        <fullName evidence="2">Methionyl-tRNA formyltransferase</fullName>
    </submittedName>
</protein>
<dbReference type="KEGG" id="dti:Desti_0021"/>
<dbReference type="HOGENOM" id="CLU_972292_0_0_7"/>
<dbReference type="Pfam" id="PF00551">
    <property type="entry name" value="Formyl_trans_N"/>
    <property type="match status" value="1"/>
</dbReference>